<keyword evidence="6" id="KW-0482">Metalloprotease</keyword>
<feature type="chain" id="PRO_5028334354" evidence="8">
    <location>
        <begin position="29"/>
        <end position="568"/>
    </location>
</feature>
<feature type="compositionally biased region" description="Acidic residues" evidence="7">
    <location>
        <begin position="521"/>
        <end position="556"/>
    </location>
</feature>
<dbReference type="Pfam" id="PF01435">
    <property type="entry name" value="Peptidase_M48"/>
    <property type="match status" value="1"/>
</dbReference>
<dbReference type="GO" id="GO:0046872">
    <property type="term" value="F:metal ion binding"/>
    <property type="evidence" value="ECO:0007669"/>
    <property type="project" value="UniProtKB-KW"/>
</dbReference>
<keyword evidence="3" id="KW-0479">Metal-binding</keyword>
<dbReference type="EMBL" id="DSPX01000197">
    <property type="protein sequence ID" value="HGG02696.1"/>
    <property type="molecule type" value="Genomic_DNA"/>
</dbReference>
<keyword evidence="8" id="KW-0732">Signal</keyword>
<evidence type="ECO:0000256" key="4">
    <source>
        <dbReference type="ARBA" id="ARBA00022801"/>
    </source>
</evidence>
<evidence type="ECO:0000259" key="9">
    <source>
        <dbReference type="Pfam" id="PF01435"/>
    </source>
</evidence>
<dbReference type="Gene3D" id="3.30.2010.10">
    <property type="entry name" value="Metalloproteases ('zincins'), catalytic domain"/>
    <property type="match status" value="1"/>
</dbReference>
<evidence type="ECO:0000256" key="5">
    <source>
        <dbReference type="ARBA" id="ARBA00022833"/>
    </source>
</evidence>
<name>A0A7C3VU49_9CYAN</name>
<evidence type="ECO:0000256" key="7">
    <source>
        <dbReference type="SAM" id="MobiDB-lite"/>
    </source>
</evidence>
<dbReference type="GO" id="GO:0016020">
    <property type="term" value="C:membrane"/>
    <property type="evidence" value="ECO:0007669"/>
    <property type="project" value="TreeGrafter"/>
</dbReference>
<sequence length="568" mass="61704">MKPLHRNFPGYGIATLILLAATISPCRANSAVPSISTTPVTASSSDRAEGFRDFLGTPAEETPTETPSDPEEEKSETAAPDPNLQILIEADKLYQAGDIRAAETLYRQAKPPWPQNPDSPIEPLSAPITDPQLLTPGCGVYWREAQAGLESNLETRIFVPLKFLVEQCPQFLPGHITLATAHQKYSRLPDAVAVMERATTFYPDDPQLLRTKIEVLVASKLWLEASIAARRFSLLNPEHPDAAEFTLIADENLGKFRSYIRKMITGNAIANVITGAASIALTGNPLGALSAVETLMLLSKGESGIGESVAKDARENLPMVEDEEVVAYVNEIGQKLAKVAGRSDFEYEFYVILDPEINAFALPGGKVFVNAGAIVNSDSEAELAGLLAHELAHAVLSHGFQMVTHGNLVSSIARSFPFGGTLTNLLVLDYSRDMERQADLLGTRILVAAGYAADGLRNLMVALKEKYGSSSPILKGLSSHPPTLERITYLETLILRNGYNRYTYEGVETHQKIKARVISLLDEESPESTTPDEESPESTTPDEESPESTTPDEESPESTTPDQETTND</sequence>
<feature type="domain" description="Peptidase M48" evidence="9">
    <location>
        <begin position="327"/>
        <end position="492"/>
    </location>
</feature>
<reference evidence="10" key="1">
    <citation type="journal article" date="2020" name="mSystems">
        <title>Genome- and Community-Level Interaction Insights into Carbon Utilization and Element Cycling Functions of Hydrothermarchaeota in Hydrothermal Sediment.</title>
        <authorList>
            <person name="Zhou Z."/>
            <person name="Liu Y."/>
            <person name="Xu W."/>
            <person name="Pan J."/>
            <person name="Luo Z.H."/>
            <person name="Li M."/>
        </authorList>
    </citation>
    <scope>NUCLEOTIDE SEQUENCE [LARGE SCALE GENOMIC DNA]</scope>
    <source>
        <strain evidence="10">SpSt-374</strain>
    </source>
</reference>
<gene>
    <name evidence="10" type="ORF">ENR15_19155</name>
</gene>
<dbReference type="InterPro" id="IPR001915">
    <property type="entry name" value="Peptidase_M48"/>
</dbReference>
<keyword evidence="2" id="KW-0645">Protease</keyword>
<dbReference type="SUPFAM" id="SSF48452">
    <property type="entry name" value="TPR-like"/>
    <property type="match status" value="1"/>
</dbReference>
<dbReference type="PANTHER" id="PTHR22726">
    <property type="entry name" value="METALLOENDOPEPTIDASE OMA1"/>
    <property type="match status" value="1"/>
</dbReference>
<keyword evidence="4" id="KW-0378">Hydrolase</keyword>
<evidence type="ECO:0000256" key="3">
    <source>
        <dbReference type="ARBA" id="ARBA00022723"/>
    </source>
</evidence>
<protein>
    <submittedName>
        <fullName evidence="10">Peptidase M48</fullName>
    </submittedName>
</protein>
<feature type="region of interest" description="Disordered" evidence="7">
    <location>
        <begin position="521"/>
        <end position="568"/>
    </location>
</feature>
<dbReference type="InterPro" id="IPR051156">
    <property type="entry name" value="Mito/Outer_Membr_Metalloprot"/>
</dbReference>
<comment type="cofactor">
    <cofactor evidence="1">
        <name>Zn(2+)</name>
        <dbReference type="ChEBI" id="CHEBI:29105"/>
    </cofactor>
</comment>
<proteinExistence type="predicted"/>
<dbReference type="InterPro" id="IPR011990">
    <property type="entry name" value="TPR-like_helical_dom_sf"/>
</dbReference>
<feature type="region of interest" description="Disordered" evidence="7">
    <location>
        <begin position="55"/>
        <end position="82"/>
    </location>
</feature>
<feature type="compositionally biased region" description="Low complexity" evidence="7">
    <location>
        <begin position="57"/>
        <end position="67"/>
    </location>
</feature>
<accession>A0A7C3VU49</accession>
<dbReference type="GO" id="GO:0051603">
    <property type="term" value="P:proteolysis involved in protein catabolic process"/>
    <property type="evidence" value="ECO:0007669"/>
    <property type="project" value="TreeGrafter"/>
</dbReference>
<comment type="caution">
    <text evidence="10">The sequence shown here is derived from an EMBL/GenBank/DDBJ whole genome shotgun (WGS) entry which is preliminary data.</text>
</comment>
<feature type="signal peptide" evidence="8">
    <location>
        <begin position="1"/>
        <end position="28"/>
    </location>
</feature>
<dbReference type="AlphaFoldDB" id="A0A7C3VU49"/>
<evidence type="ECO:0000256" key="1">
    <source>
        <dbReference type="ARBA" id="ARBA00001947"/>
    </source>
</evidence>
<evidence type="ECO:0000256" key="8">
    <source>
        <dbReference type="SAM" id="SignalP"/>
    </source>
</evidence>
<dbReference type="GO" id="GO:0004222">
    <property type="term" value="F:metalloendopeptidase activity"/>
    <property type="evidence" value="ECO:0007669"/>
    <property type="project" value="InterPro"/>
</dbReference>
<evidence type="ECO:0000313" key="10">
    <source>
        <dbReference type="EMBL" id="HGG02696.1"/>
    </source>
</evidence>
<evidence type="ECO:0000256" key="2">
    <source>
        <dbReference type="ARBA" id="ARBA00022670"/>
    </source>
</evidence>
<keyword evidence="5" id="KW-0862">Zinc</keyword>
<organism evidence="10">
    <name type="scientific">Planktothricoides sp. SpSt-374</name>
    <dbReference type="NCBI Taxonomy" id="2282167"/>
    <lineage>
        <taxon>Bacteria</taxon>
        <taxon>Bacillati</taxon>
        <taxon>Cyanobacteriota</taxon>
        <taxon>Cyanophyceae</taxon>
        <taxon>Oscillatoriophycideae</taxon>
        <taxon>Oscillatoriales</taxon>
        <taxon>Oscillatoriaceae</taxon>
        <taxon>Planktothricoides</taxon>
    </lineage>
</organism>
<evidence type="ECO:0000256" key="6">
    <source>
        <dbReference type="ARBA" id="ARBA00023049"/>
    </source>
</evidence>
<dbReference type="Gene3D" id="1.25.40.10">
    <property type="entry name" value="Tetratricopeptide repeat domain"/>
    <property type="match status" value="1"/>
</dbReference>
<dbReference type="CDD" id="cd07333">
    <property type="entry name" value="M48C_bepA_like"/>
    <property type="match status" value="1"/>
</dbReference>
<dbReference type="PANTHER" id="PTHR22726:SF1">
    <property type="entry name" value="METALLOENDOPEPTIDASE OMA1, MITOCHONDRIAL"/>
    <property type="match status" value="1"/>
</dbReference>